<dbReference type="InParanoid" id="A0A7E5WWD2"/>
<evidence type="ECO:0000313" key="8">
    <source>
        <dbReference type="Proteomes" id="UP000322000"/>
    </source>
</evidence>
<dbReference type="InterPro" id="IPR019819">
    <property type="entry name" value="Carboxylesterase_B_CS"/>
</dbReference>
<protein>
    <recommendedName>
        <fullName evidence="6">Carboxylic ester hydrolase</fullName>
        <ecNumber evidence="6">3.1.1.-</ecNumber>
    </recommendedName>
</protein>
<dbReference type="FunCoup" id="A0A7E5WWD2">
    <property type="interactions" value="66"/>
</dbReference>
<dbReference type="PANTHER" id="PTHR43142:SF1">
    <property type="entry name" value="CARBOXYLIC ESTER HYDROLASE"/>
    <property type="match status" value="1"/>
</dbReference>
<dbReference type="InterPro" id="IPR019826">
    <property type="entry name" value="Carboxylesterase_B_AS"/>
</dbReference>
<dbReference type="InterPro" id="IPR029058">
    <property type="entry name" value="AB_hydrolase_fold"/>
</dbReference>
<keyword evidence="4" id="KW-1015">Disulfide bond</keyword>
<dbReference type="RefSeq" id="XP_026744597.1">
    <property type="nucleotide sequence ID" value="XM_026888796.1"/>
</dbReference>
<accession>A0A7E5WWD2</accession>
<keyword evidence="5" id="KW-0325">Glycoprotein</keyword>
<dbReference type="GO" id="GO:0052689">
    <property type="term" value="F:carboxylic ester hydrolase activity"/>
    <property type="evidence" value="ECO:0007669"/>
    <property type="project" value="UniProtKB-KW"/>
</dbReference>
<evidence type="ECO:0000256" key="4">
    <source>
        <dbReference type="ARBA" id="ARBA00023157"/>
    </source>
</evidence>
<evidence type="ECO:0000259" key="7">
    <source>
        <dbReference type="Pfam" id="PF00135"/>
    </source>
</evidence>
<evidence type="ECO:0000256" key="2">
    <source>
        <dbReference type="ARBA" id="ARBA00022487"/>
    </source>
</evidence>
<proteinExistence type="inferred from homology"/>
<keyword evidence="8" id="KW-1185">Reference proteome</keyword>
<dbReference type="KEGG" id="tnl:113505924"/>
<feature type="domain" description="Carboxylesterase type B" evidence="7">
    <location>
        <begin position="3"/>
        <end position="523"/>
    </location>
</feature>
<dbReference type="Pfam" id="PF00135">
    <property type="entry name" value="COesterase"/>
    <property type="match status" value="1"/>
</dbReference>
<organism evidence="8 9">
    <name type="scientific">Trichoplusia ni</name>
    <name type="common">Cabbage looper</name>
    <dbReference type="NCBI Taxonomy" id="7111"/>
    <lineage>
        <taxon>Eukaryota</taxon>
        <taxon>Metazoa</taxon>
        <taxon>Ecdysozoa</taxon>
        <taxon>Arthropoda</taxon>
        <taxon>Hexapoda</taxon>
        <taxon>Insecta</taxon>
        <taxon>Pterygota</taxon>
        <taxon>Neoptera</taxon>
        <taxon>Endopterygota</taxon>
        <taxon>Lepidoptera</taxon>
        <taxon>Glossata</taxon>
        <taxon>Ditrysia</taxon>
        <taxon>Noctuoidea</taxon>
        <taxon>Noctuidae</taxon>
        <taxon>Plusiinae</taxon>
        <taxon>Trichoplusia</taxon>
    </lineage>
</organism>
<evidence type="ECO:0000256" key="5">
    <source>
        <dbReference type="ARBA" id="ARBA00023180"/>
    </source>
</evidence>
<dbReference type="Gene3D" id="3.40.50.1820">
    <property type="entry name" value="alpha/beta hydrolase"/>
    <property type="match status" value="1"/>
</dbReference>
<keyword evidence="3 6" id="KW-0378">Hydrolase</keyword>
<dbReference type="GeneID" id="113505924"/>
<name>A0A7E5WWD2_TRINI</name>
<evidence type="ECO:0000256" key="1">
    <source>
        <dbReference type="ARBA" id="ARBA00005964"/>
    </source>
</evidence>
<dbReference type="AlphaFoldDB" id="A0A7E5WWD2"/>
<dbReference type="OrthoDB" id="19653at2759"/>
<dbReference type="Proteomes" id="UP000322000">
    <property type="component" value="Chromosome 27"/>
</dbReference>
<dbReference type="PROSITE" id="PS00122">
    <property type="entry name" value="CARBOXYLESTERASE_B_1"/>
    <property type="match status" value="1"/>
</dbReference>
<dbReference type="PROSITE" id="PS00941">
    <property type="entry name" value="CARBOXYLESTERASE_B_2"/>
    <property type="match status" value="1"/>
</dbReference>
<dbReference type="InterPro" id="IPR002018">
    <property type="entry name" value="CarbesteraseB"/>
</dbReference>
<dbReference type="PANTHER" id="PTHR43142">
    <property type="entry name" value="CARBOXYLIC ESTER HYDROLASE"/>
    <property type="match status" value="1"/>
</dbReference>
<reference evidence="9" key="1">
    <citation type="submission" date="2025-08" db="UniProtKB">
        <authorList>
            <consortium name="RefSeq"/>
        </authorList>
    </citation>
    <scope>IDENTIFICATION</scope>
</reference>
<keyword evidence="2" id="KW-0719">Serine esterase</keyword>
<evidence type="ECO:0000256" key="3">
    <source>
        <dbReference type="ARBA" id="ARBA00022801"/>
    </source>
</evidence>
<dbReference type="EC" id="3.1.1.-" evidence="6"/>
<comment type="similarity">
    <text evidence="1 6">Belongs to the type-B carboxylesterase/lipase family.</text>
</comment>
<sequence>MVQVKVSEGVLEGELVENEYGGTFYSFKGIPFAQPPTGDLRFKAPQPPKPWQGVRSAKEFGPICYQFSYTNHTLDNMSEDCLYLNVYSPDIKPTPPIPVMVWIHGGGFIWGSGNDDLYGPEYLITHDVVLVTLNYRLEALGFLCLDTPDIPGNAGVKDQVAALRWIKKNISNFGGDSENITIFGESAGAGSVACHLISPMSRGLFKRVICQSGAATCFWSRAFEPRERALLLARQLGFLSEDDQELYHFFKTLPVESLVNLKLQITMSQKSHDRIYFTVVDEKDFGNERFFFGDIVDAVKTGTHKGVDIMTGYTQHEGLMALAISDAEEEIITSAKCYRDFFTPKHIQTHCPMIDHFKAARLIRKFYFKGEDMTADHLDQLIKFLGTDMFAHGVMLTAKLNSKSNTVYFYKFSCTSERNCFSSFFGVGHLNKEKSMVCHADDLAYLFPIKVLSEKVHKNSKTFKLINRVTTLWTNFAKYGNPTPDNSLEVKWNPFTAEEQDYLEIGNELKPGKSPDKEEMECWNDVFREILPKFCA</sequence>
<evidence type="ECO:0000313" key="9">
    <source>
        <dbReference type="RefSeq" id="XP_026744597.1"/>
    </source>
</evidence>
<dbReference type="SUPFAM" id="SSF53474">
    <property type="entry name" value="alpha/beta-Hydrolases"/>
    <property type="match status" value="1"/>
</dbReference>
<evidence type="ECO:0000256" key="6">
    <source>
        <dbReference type="RuleBase" id="RU361235"/>
    </source>
</evidence>
<gene>
    <name evidence="9" type="primary">LOC113505924</name>
</gene>